<dbReference type="OrthoDB" id="53190at2157"/>
<reference evidence="2 3" key="1">
    <citation type="submission" date="2019-03" db="EMBL/GenBank/DDBJ databases">
        <title>Genomic Encyclopedia of Type Strains, Phase IV (KMG-IV): sequencing the most valuable type-strain genomes for metagenomic binning, comparative biology and taxonomic classification.</title>
        <authorList>
            <person name="Goeker M."/>
        </authorList>
    </citation>
    <scope>NUCLEOTIDE SEQUENCE [LARGE SCALE GENOMIC DNA]</scope>
    <source>
        <strain evidence="2 3">DSM 13328</strain>
    </source>
</reference>
<protein>
    <submittedName>
        <fullName evidence="2">Uncharacterized protein DUF1638</fullName>
    </submittedName>
</protein>
<proteinExistence type="predicted"/>
<evidence type="ECO:0000313" key="3">
    <source>
        <dbReference type="Proteomes" id="UP000294855"/>
    </source>
</evidence>
<dbReference type="RefSeq" id="WP_133517722.1">
    <property type="nucleotide sequence ID" value="NZ_JAHDUW010000004.1"/>
</dbReference>
<dbReference type="Pfam" id="PF07796">
    <property type="entry name" value="DUF1638"/>
    <property type="match status" value="1"/>
</dbReference>
<evidence type="ECO:0000259" key="1">
    <source>
        <dbReference type="Pfam" id="PF07796"/>
    </source>
</evidence>
<name>A0A484F425_9EURY</name>
<keyword evidence="3" id="KW-1185">Reference proteome</keyword>
<dbReference type="EMBL" id="SNYS01000009">
    <property type="protein sequence ID" value="TDQ68343.1"/>
    <property type="molecule type" value="Genomic_DNA"/>
</dbReference>
<evidence type="ECO:0000313" key="2">
    <source>
        <dbReference type="EMBL" id="TDQ68343.1"/>
    </source>
</evidence>
<dbReference type="InterPro" id="IPR012437">
    <property type="entry name" value="DUF1638"/>
</dbReference>
<dbReference type="Proteomes" id="UP000294855">
    <property type="component" value="Unassembled WGS sequence"/>
</dbReference>
<dbReference type="AlphaFoldDB" id="A0A484F425"/>
<accession>A0A484F425</accession>
<feature type="domain" description="DUF1638" evidence="1">
    <location>
        <begin position="85"/>
        <end position="256"/>
    </location>
</feature>
<sequence>MTVLGILNCKMLQDEIVYLILNDPEIKDVTVVENGEHHEFIRKLDEVGKTYSLAPMIHSIPDLSDREKQNDADAGAGISLIVWNLELGLHEKPKILKDEVYRDLEIFAKKADGIYLLYGLCGNVLGHVEDDFKDICPIVILRDPEGEIVDDCIAATIGGRKPYLNLLKSFHGVGTFIFTPMYEDTIDEFFNYAKDRRGLTEEQIVEMNKFMFEASNYKRVARLETGLHYTKDTETKLKRFADTYGFEIFDLDGGHQQIFDDCYQKLKDKIIQKETTAA</sequence>
<organism evidence="2 3">
    <name type="scientific">Methanimicrococcus blatticola</name>
    <dbReference type="NCBI Taxonomy" id="91560"/>
    <lineage>
        <taxon>Archaea</taxon>
        <taxon>Methanobacteriati</taxon>
        <taxon>Methanobacteriota</taxon>
        <taxon>Stenosarchaea group</taxon>
        <taxon>Methanomicrobia</taxon>
        <taxon>Methanosarcinales</taxon>
        <taxon>Methanosarcinaceae</taxon>
        <taxon>Methanimicrococcus</taxon>
    </lineage>
</organism>
<comment type="caution">
    <text evidence="2">The sequence shown here is derived from an EMBL/GenBank/DDBJ whole genome shotgun (WGS) entry which is preliminary data.</text>
</comment>
<gene>
    <name evidence="2" type="ORF">C7391_1287</name>
</gene>